<dbReference type="Gene3D" id="1.10.1220.10">
    <property type="entry name" value="Met repressor-like"/>
    <property type="match status" value="1"/>
</dbReference>
<gene>
    <name evidence="1" type="ORF">HD593_001135</name>
</gene>
<evidence type="ECO:0000313" key="1">
    <source>
        <dbReference type="EMBL" id="MBB6546340.1"/>
    </source>
</evidence>
<dbReference type="SUPFAM" id="SSF47598">
    <property type="entry name" value="Ribbon-helix-helix"/>
    <property type="match status" value="1"/>
</dbReference>
<name>A0A7X0NMS9_9ACTN</name>
<reference evidence="1 2" key="1">
    <citation type="submission" date="2020-08" db="EMBL/GenBank/DDBJ databases">
        <title>Sequencing the genomes of 1000 actinobacteria strains.</title>
        <authorList>
            <person name="Klenk H.-P."/>
        </authorList>
    </citation>
    <scope>NUCLEOTIDE SEQUENCE [LARGE SCALE GENOMIC DNA]</scope>
    <source>
        <strain evidence="1 2">DSM 43768</strain>
    </source>
</reference>
<protein>
    <recommendedName>
        <fullName evidence="3">Ribbon-helix-helix protein, CopG family</fullName>
    </recommendedName>
</protein>
<organism evidence="1 2">
    <name type="scientific">Nonomuraea rubra</name>
    <dbReference type="NCBI Taxonomy" id="46180"/>
    <lineage>
        <taxon>Bacteria</taxon>
        <taxon>Bacillati</taxon>
        <taxon>Actinomycetota</taxon>
        <taxon>Actinomycetes</taxon>
        <taxon>Streptosporangiales</taxon>
        <taxon>Streptosporangiaceae</taxon>
        <taxon>Nonomuraea</taxon>
    </lineage>
</organism>
<dbReference type="InterPro" id="IPR013321">
    <property type="entry name" value="Arc_rbn_hlx_hlx"/>
</dbReference>
<evidence type="ECO:0000313" key="2">
    <source>
        <dbReference type="Proteomes" id="UP000565579"/>
    </source>
</evidence>
<dbReference type="AlphaFoldDB" id="A0A7X0NMS9"/>
<evidence type="ECO:0008006" key="3">
    <source>
        <dbReference type="Google" id="ProtNLM"/>
    </source>
</evidence>
<proteinExistence type="predicted"/>
<dbReference type="GO" id="GO:0006355">
    <property type="term" value="P:regulation of DNA-templated transcription"/>
    <property type="evidence" value="ECO:0007669"/>
    <property type="project" value="InterPro"/>
</dbReference>
<dbReference type="RefSeq" id="WP_185101050.1">
    <property type="nucleotide sequence ID" value="NZ_BAAAXY010000291.1"/>
</dbReference>
<dbReference type="Proteomes" id="UP000565579">
    <property type="component" value="Unassembled WGS sequence"/>
</dbReference>
<accession>A0A7X0NMS9</accession>
<dbReference type="InterPro" id="IPR010985">
    <property type="entry name" value="Ribbon_hlx_hlx"/>
</dbReference>
<comment type="caution">
    <text evidence="1">The sequence shown here is derived from an EMBL/GenBank/DDBJ whole genome shotgun (WGS) entry which is preliminary data.</text>
</comment>
<dbReference type="EMBL" id="JACHMI010000001">
    <property type="protein sequence ID" value="MBB6546340.1"/>
    <property type="molecule type" value="Genomic_DNA"/>
</dbReference>
<sequence length="92" mass="10493">MRRTTVRIDEVLLNEAKAYAAKNGRSLNSVMEDALRQLLNRSTEVAERPRVELVTTDARLKPGIELTPEFIYALMEQEDIETVYRVQADAAQ</sequence>
<keyword evidence="2" id="KW-1185">Reference proteome</keyword>